<organism evidence="1 2">
    <name type="scientific">Streptomyces ipomoeae 91-03</name>
    <dbReference type="NCBI Taxonomy" id="698759"/>
    <lineage>
        <taxon>Bacteria</taxon>
        <taxon>Bacillati</taxon>
        <taxon>Actinomycetota</taxon>
        <taxon>Actinomycetes</taxon>
        <taxon>Kitasatosporales</taxon>
        <taxon>Streptomycetaceae</taxon>
        <taxon>Streptomyces</taxon>
    </lineage>
</organism>
<reference evidence="1 2" key="1">
    <citation type="submission" date="2012-11" db="EMBL/GenBank/DDBJ databases">
        <authorList>
            <person name="Huguet-Tapia J.C."/>
            <person name="Durkin A.S."/>
            <person name="Pettis G.S."/>
            <person name="Badger J.H."/>
        </authorList>
    </citation>
    <scope>NUCLEOTIDE SEQUENCE [LARGE SCALE GENOMIC DNA]</scope>
    <source>
        <strain evidence="1 2">91-03</strain>
    </source>
</reference>
<feature type="non-terminal residue" evidence="1">
    <location>
        <position position="68"/>
    </location>
</feature>
<sequence length="68" mass="7179">MPLLSQVSDPAQVLVDNLVALNPHEAPPGVPPHPPNDRIASRYPGVAHHWRGHPAAPVGRGWVSLTGA</sequence>
<name>L1L1F7_9ACTN</name>
<dbReference type="EMBL" id="AEJC01000217">
    <property type="protein sequence ID" value="EKX66448.1"/>
    <property type="molecule type" value="Genomic_DNA"/>
</dbReference>
<evidence type="ECO:0000313" key="1">
    <source>
        <dbReference type="EMBL" id="EKX66448.1"/>
    </source>
</evidence>
<gene>
    <name evidence="1" type="ORF">STRIP9103_04236</name>
</gene>
<protein>
    <submittedName>
        <fullName evidence="1">Uncharacterized protein</fullName>
    </submittedName>
</protein>
<proteinExistence type="predicted"/>
<dbReference type="AlphaFoldDB" id="L1L1F7"/>
<comment type="caution">
    <text evidence="1">The sequence shown here is derived from an EMBL/GenBank/DDBJ whole genome shotgun (WGS) entry which is preliminary data.</text>
</comment>
<dbReference type="Proteomes" id="UP000010411">
    <property type="component" value="Unassembled WGS sequence"/>
</dbReference>
<evidence type="ECO:0000313" key="2">
    <source>
        <dbReference type="Proteomes" id="UP000010411"/>
    </source>
</evidence>
<keyword evidence="2" id="KW-1185">Reference proteome</keyword>
<accession>L1L1F7</accession>